<sequence length="157" mass="18142">MRPIFIALTLVAFCVFSIAENDVLTEDDKILAALSHRQCESPDSPIDCKTVDVLLQRPSEADIFRPRRIQTFLLIVVVFSNVCALGALFFHWWNAFVMLFYVYRRLLLLEKKMTTCQERMGKRSFSEQLIGKLAHMANFDFTANQNEADVMLRSMVQ</sequence>
<reference evidence="3" key="1">
    <citation type="journal article" date="2013" name="Genetics">
        <title>The draft genome and transcriptome of Panagrellus redivivus are shaped by the harsh demands of a free-living lifestyle.</title>
        <authorList>
            <person name="Srinivasan J."/>
            <person name="Dillman A.R."/>
            <person name="Macchietto M.G."/>
            <person name="Heikkinen L."/>
            <person name="Lakso M."/>
            <person name="Fracchia K.M."/>
            <person name="Antoshechkin I."/>
            <person name="Mortazavi A."/>
            <person name="Wong G."/>
            <person name="Sternberg P.W."/>
        </authorList>
    </citation>
    <scope>NUCLEOTIDE SEQUENCE [LARGE SCALE GENOMIC DNA]</scope>
    <source>
        <strain evidence="3">MT8872</strain>
    </source>
</reference>
<feature type="signal peptide" evidence="2">
    <location>
        <begin position="1"/>
        <end position="19"/>
    </location>
</feature>
<name>A0A7E4VEU0_PANRE</name>
<feature type="transmembrane region" description="Helical" evidence="1">
    <location>
        <begin position="72"/>
        <end position="103"/>
    </location>
</feature>
<accession>A0A7E4VEU0</accession>
<keyword evidence="1" id="KW-0812">Transmembrane</keyword>
<keyword evidence="3" id="KW-1185">Reference proteome</keyword>
<dbReference type="AlphaFoldDB" id="A0A7E4VEU0"/>
<keyword evidence="2" id="KW-0732">Signal</keyword>
<proteinExistence type="predicted"/>
<keyword evidence="1" id="KW-1133">Transmembrane helix</keyword>
<feature type="chain" id="PRO_5028823173" evidence="2">
    <location>
        <begin position="20"/>
        <end position="157"/>
    </location>
</feature>
<reference evidence="4" key="2">
    <citation type="submission" date="2020-10" db="UniProtKB">
        <authorList>
            <consortium name="WormBaseParasite"/>
        </authorList>
    </citation>
    <scope>IDENTIFICATION</scope>
</reference>
<dbReference type="WBParaSite" id="Pan_g19626.t1">
    <property type="protein sequence ID" value="Pan_g19626.t1"/>
    <property type="gene ID" value="Pan_g19626"/>
</dbReference>
<evidence type="ECO:0000313" key="3">
    <source>
        <dbReference type="Proteomes" id="UP000492821"/>
    </source>
</evidence>
<organism evidence="3 4">
    <name type="scientific">Panagrellus redivivus</name>
    <name type="common">Microworm</name>
    <dbReference type="NCBI Taxonomy" id="6233"/>
    <lineage>
        <taxon>Eukaryota</taxon>
        <taxon>Metazoa</taxon>
        <taxon>Ecdysozoa</taxon>
        <taxon>Nematoda</taxon>
        <taxon>Chromadorea</taxon>
        <taxon>Rhabditida</taxon>
        <taxon>Tylenchina</taxon>
        <taxon>Panagrolaimomorpha</taxon>
        <taxon>Panagrolaimoidea</taxon>
        <taxon>Panagrolaimidae</taxon>
        <taxon>Panagrellus</taxon>
    </lineage>
</organism>
<protein>
    <submittedName>
        <fullName evidence="4">Innexin</fullName>
    </submittedName>
</protein>
<keyword evidence="1" id="KW-0472">Membrane</keyword>
<dbReference type="Proteomes" id="UP000492821">
    <property type="component" value="Unassembled WGS sequence"/>
</dbReference>
<evidence type="ECO:0000313" key="4">
    <source>
        <dbReference type="WBParaSite" id="Pan_g19626.t1"/>
    </source>
</evidence>
<evidence type="ECO:0000256" key="1">
    <source>
        <dbReference type="SAM" id="Phobius"/>
    </source>
</evidence>
<evidence type="ECO:0000256" key="2">
    <source>
        <dbReference type="SAM" id="SignalP"/>
    </source>
</evidence>